<keyword evidence="2" id="KW-1185">Reference proteome</keyword>
<proteinExistence type="predicted"/>
<evidence type="ECO:0000313" key="2">
    <source>
        <dbReference type="Proteomes" id="UP000195137"/>
    </source>
</evidence>
<gene>
    <name evidence="1" type="ORF">AMET1_1039</name>
</gene>
<protein>
    <submittedName>
        <fullName evidence="1">Uncharacterized protein</fullName>
    </submittedName>
</protein>
<dbReference type="EMBL" id="MRZU01000004">
    <property type="protein sequence ID" value="OUJ18137.1"/>
    <property type="molecule type" value="Genomic_DNA"/>
</dbReference>
<name>A0A1Y3GA43_9EURY</name>
<dbReference type="Proteomes" id="UP000195137">
    <property type="component" value="Unassembled WGS sequence"/>
</dbReference>
<reference evidence="1 2" key="1">
    <citation type="submission" date="2016-12" db="EMBL/GenBank/DDBJ databases">
        <title>Discovery of methanogenic haloarchaea.</title>
        <authorList>
            <person name="Sorokin D.Y."/>
            <person name="Makarova K.S."/>
            <person name="Abbas B."/>
            <person name="Ferrer M."/>
            <person name="Golyshin P.N."/>
        </authorList>
    </citation>
    <scope>NUCLEOTIDE SEQUENCE [LARGE SCALE GENOMIC DNA]</scope>
    <source>
        <strain evidence="1">AMET1</strain>
    </source>
</reference>
<organism evidence="1 2">
    <name type="scientific">Methanonatronarchaeum thermophilum</name>
    <dbReference type="NCBI Taxonomy" id="1927129"/>
    <lineage>
        <taxon>Archaea</taxon>
        <taxon>Methanobacteriati</taxon>
        <taxon>Methanobacteriota</taxon>
        <taxon>Methanonatronarchaeia</taxon>
        <taxon>Methanonatronarchaeales</taxon>
        <taxon>Methanonatronarchaeaceae</taxon>
        <taxon>Methanonatronarchaeum</taxon>
    </lineage>
</organism>
<evidence type="ECO:0000313" key="1">
    <source>
        <dbReference type="EMBL" id="OUJ18137.1"/>
    </source>
</evidence>
<comment type="caution">
    <text evidence="1">The sequence shown here is derived from an EMBL/GenBank/DDBJ whole genome shotgun (WGS) entry which is preliminary data.</text>
</comment>
<sequence>MDIGIKEKLKSCLEEKMEEEGLYFLEDSELFIDSLYIMFCRDCEIEGCNVCRSVREEMELYIIDKSGSEG</sequence>
<dbReference type="AlphaFoldDB" id="A0A1Y3GA43"/>
<accession>A0A1Y3GA43</accession>
<dbReference type="RefSeq" id="WP_086637435.1">
    <property type="nucleotide sequence ID" value="NZ_MRZU01000004.1"/>
</dbReference>